<protein>
    <submittedName>
        <fullName evidence="2">Uncharacterized protein</fullName>
    </submittedName>
</protein>
<dbReference type="VEuPathDB" id="FungiDB:BO83DRAFT_204354"/>
<evidence type="ECO:0000313" key="3">
    <source>
        <dbReference type="Proteomes" id="UP000246171"/>
    </source>
</evidence>
<dbReference type="EMBL" id="MSFU01000005">
    <property type="protein sequence ID" value="PWY80134.1"/>
    <property type="molecule type" value="Genomic_DNA"/>
</dbReference>
<feature type="compositionally biased region" description="Low complexity" evidence="1">
    <location>
        <begin position="34"/>
        <end position="76"/>
    </location>
</feature>
<evidence type="ECO:0000313" key="2">
    <source>
        <dbReference type="EMBL" id="PWY80134.1"/>
    </source>
</evidence>
<keyword evidence="3" id="KW-1185">Reference proteome</keyword>
<gene>
    <name evidence="2" type="ORF">BO83DRAFT_204354</name>
</gene>
<reference evidence="2" key="1">
    <citation type="submission" date="2016-12" db="EMBL/GenBank/DDBJ databases">
        <title>The genomes of Aspergillus section Nigri reveals drivers in fungal speciation.</title>
        <authorList>
            <consortium name="DOE Joint Genome Institute"/>
            <person name="Vesth T.C."/>
            <person name="Nybo J."/>
            <person name="Theobald S."/>
            <person name="Brandl J."/>
            <person name="Frisvad J.C."/>
            <person name="Nielsen K.F."/>
            <person name="Lyhne E.K."/>
            <person name="Kogle M.E."/>
            <person name="Kuo A."/>
            <person name="Riley R."/>
            <person name="Clum A."/>
            <person name="Nolan M."/>
            <person name="Lipzen A."/>
            <person name="Salamov A."/>
            <person name="Henrissat B."/>
            <person name="Wiebenga A."/>
            <person name="De vries R.P."/>
            <person name="Grigoriev I.V."/>
            <person name="Mortensen U.H."/>
            <person name="Andersen M.R."/>
            <person name="Baker S.E."/>
        </authorList>
    </citation>
    <scope>NUCLEOTIDE SEQUENCE</scope>
    <source>
        <strain evidence="2">CBS 122712</strain>
    </source>
</reference>
<dbReference type="AlphaFoldDB" id="A0A317W0F9"/>
<sequence>MRDMQDRRLNGPHLSCPLLAGASWPTGTNTPSPSQTLGAGRSSSSSGRSPGLSSSSSAPLYPSPSTSPSLVTLPSTNAKFYKPL</sequence>
<proteinExistence type="predicted"/>
<evidence type="ECO:0000256" key="1">
    <source>
        <dbReference type="SAM" id="MobiDB-lite"/>
    </source>
</evidence>
<accession>A0A317W0F9</accession>
<name>A0A317W0F9_ASPEC</name>
<comment type="caution">
    <text evidence="2">The sequence shown here is derived from an EMBL/GenBank/DDBJ whole genome shotgun (WGS) entry which is preliminary data.</text>
</comment>
<organism evidence="2 3">
    <name type="scientific">Aspergillus eucalypticola (strain CBS 122712 / IBT 29274)</name>
    <dbReference type="NCBI Taxonomy" id="1448314"/>
    <lineage>
        <taxon>Eukaryota</taxon>
        <taxon>Fungi</taxon>
        <taxon>Dikarya</taxon>
        <taxon>Ascomycota</taxon>
        <taxon>Pezizomycotina</taxon>
        <taxon>Eurotiomycetes</taxon>
        <taxon>Eurotiomycetidae</taxon>
        <taxon>Eurotiales</taxon>
        <taxon>Aspergillaceae</taxon>
        <taxon>Aspergillus</taxon>
        <taxon>Aspergillus subgen. Circumdati</taxon>
    </lineage>
</organism>
<dbReference type="GeneID" id="37048623"/>
<dbReference type="RefSeq" id="XP_025391281.1">
    <property type="nucleotide sequence ID" value="XM_025526661.1"/>
</dbReference>
<feature type="region of interest" description="Disordered" evidence="1">
    <location>
        <begin position="1"/>
        <end position="84"/>
    </location>
</feature>
<dbReference type="Proteomes" id="UP000246171">
    <property type="component" value="Unassembled WGS sequence"/>
</dbReference>